<evidence type="ECO:0000256" key="1">
    <source>
        <dbReference type="SAM" id="Phobius"/>
    </source>
</evidence>
<feature type="transmembrane region" description="Helical" evidence="1">
    <location>
        <begin position="71"/>
        <end position="93"/>
    </location>
</feature>
<organism evidence="2 3">
    <name type="scientific">Brasilonema sennae CENA114</name>
    <dbReference type="NCBI Taxonomy" id="415709"/>
    <lineage>
        <taxon>Bacteria</taxon>
        <taxon>Bacillati</taxon>
        <taxon>Cyanobacteriota</taxon>
        <taxon>Cyanophyceae</taxon>
        <taxon>Nostocales</taxon>
        <taxon>Scytonemataceae</taxon>
        <taxon>Brasilonema</taxon>
        <taxon>Bromeliae group (in: Brasilonema)</taxon>
    </lineage>
</organism>
<keyword evidence="1" id="KW-1133">Transmembrane helix</keyword>
<dbReference type="EMBL" id="CP030118">
    <property type="protein sequence ID" value="QDL11766.1"/>
    <property type="molecule type" value="Genomic_DNA"/>
</dbReference>
<dbReference type="InterPro" id="IPR005625">
    <property type="entry name" value="PepSY-ass_TM"/>
</dbReference>
<protein>
    <submittedName>
        <fullName evidence="2">Uncharacterized protein</fullName>
    </submittedName>
</protein>
<sequence>MPITPDAPYVLDVFHPPDNPVTEISLAQISSVFVNPYTGTIMSKQRWNEQLISLAVDLHCNLLAGNTGKTIVGIVCFLVLVLNITGEFGNVYLSHSFFKLVLLSSWRGFYCLSDFKR</sequence>
<accession>A0A856MRL4</accession>
<keyword evidence="1" id="KW-0472">Membrane</keyword>
<keyword evidence="3" id="KW-1185">Reference proteome</keyword>
<evidence type="ECO:0000313" key="2">
    <source>
        <dbReference type="EMBL" id="QDL11766.1"/>
    </source>
</evidence>
<gene>
    <name evidence="2" type="ORF">DP114_31185</name>
</gene>
<keyword evidence="1" id="KW-0812">Transmembrane</keyword>
<evidence type="ECO:0000313" key="3">
    <source>
        <dbReference type="Proteomes" id="UP000503129"/>
    </source>
</evidence>
<reference evidence="2 3" key="1">
    <citation type="submission" date="2018-06" db="EMBL/GenBank/DDBJ databases">
        <title>Comparative genomics of Brasilonema spp. strains.</title>
        <authorList>
            <person name="Alvarenga D.O."/>
            <person name="Fiore M.F."/>
            <person name="Varani A.M."/>
        </authorList>
    </citation>
    <scope>NUCLEOTIDE SEQUENCE [LARGE SCALE GENOMIC DNA]</scope>
    <source>
        <strain evidence="2 3">CENA114</strain>
    </source>
</reference>
<name>A0A856MRL4_9CYAN</name>
<dbReference type="KEGG" id="bsen:DP114_31185"/>
<dbReference type="Pfam" id="PF03929">
    <property type="entry name" value="PepSY_TM"/>
    <property type="match status" value="1"/>
</dbReference>
<proteinExistence type="predicted"/>
<dbReference type="AlphaFoldDB" id="A0A856MRL4"/>
<dbReference type="Proteomes" id="UP000503129">
    <property type="component" value="Chromosome"/>
</dbReference>